<dbReference type="RefSeq" id="WP_271025035.1">
    <property type="nucleotide sequence ID" value="NZ_JAQIEY010000050.1"/>
</dbReference>
<reference evidence="1" key="1">
    <citation type="submission" date="2023-01" db="EMBL/GenBank/DDBJ databases">
        <title>Sequencing of the bacterial strains from artisanal fermented milk Matsoni.</title>
        <authorList>
            <person name="Rozman V."/>
            <person name="Accetto T."/>
            <person name="Bogovic Matijasic B."/>
        </authorList>
    </citation>
    <scope>NUCLEOTIDE SEQUENCE</scope>
    <source>
        <strain evidence="1">Lbl333</strain>
    </source>
</reference>
<sequence length="86" mass="9674">MARSFGPSLAQTTVNTKAGHIVVSRDMDRVEVWLKKFTAEAETGDVHKLTYHVISQNRQEIAVKANFSMVDNPLYGKLVYQTMTMA</sequence>
<dbReference type="Proteomes" id="UP001210502">
    <property type="component" value="Unassembled WGS sequence"/>
</dbReference>
<evidence type="ECO:0000313" key="1">
    <source>
        <dbReference type="EMBL" id="MDA3768666.1"/>
    </source>
</evidence>
<gene>
    <name evidence="1" type="ORF">PF586_09660</name>
</gene>
<proteinExistence type="predicted"/>
<dbReference type="AlphaFoldDB" id="A0AAW5YX13"/>
<comment type="caution">
    <text evidence="1">The sequence shown here is derived from an EMBL/GenBank/DDBJ whole genome shotgun (WGS) entry which is preliminary data.</text>
</comment>
<name>A0AAW5YX13_9LACO</name>
<dbReference type="EMBL" id="JAQIEY010000050">
    <property type="protein sequence ID" value="MDA3768666.1"/>
    <property type="molecule type" value="Genomic_DNA"/>
</dbReference>
<protein>
    <submittedName>
        <fullName evidence="1">Uncharacterized protein</fullName>
    </submittedName>
</protein>
<organism evidence="1 2">
    <name type="scientific">Lactobacillus delbrueckii</name>
    <dbReference type="NCBI Taxonomy" id="1584"/>
    <lineage>
        <taxon>Bacteria</taxon>
        <taxon>Bacillati</taxon>
        <taxon>Bacillota</taxon>
        <taxon>Bacilli</taxon>
        <taxon>Lactobacillales</taxon>
        <taxon>Lactobacillaceae</taxon>
        <taxon>Lactobacillus</taxon>
    </lineage>
</organism>
<evidence type="ECO:0000313" key="2">
    <source>
        <dbReference type="Proteomes" id="UP001210502"/>
    </source>
</evidence>
<accession>A0AAW5YX13</accession>